<proteinExistence type="predicted"/>
<name>A0A1M6GNE7_9CLOT</name>
<dbReference type="Proteomes" id="UP000184310">
    <property type="component" value="Unassembled WGS sequence"/>
</dbReference>
<feature type="domain" description="Beta-lactamase-related" evidence="4">
    <location>
        <begin position="109"/>
        <end position="436"/>
    </location>
</feature>
<dbReference type="AlphaFoldDB" id="A0A1M6GNE7"/>
<dbReference type="InterPro" id="IPR012338">
    <property type="entry name" value="Beta-lactam/transpept-like"/>
</dbReference>
<keyword evidence="6" id="KW-1185">Reference proteome</keyword>
<feature type="chain" id="PRO_5012612833" evidence="3">
    <location>
        <begin position="24"/>
        <end position="750"/>
    </location>
</feature>
<dbReference type="RefSeq" id="WP_242958373.1">
    <property type="nucleotide sequence ID" value="NZ_FQZB01000006.1"/>
</dbReference>
<keyword evidence="3" id="KW-0732">Signal</keyword>
<gene>
    <name evidence="5" type="ORF">SAMN02745163_01336</name>
</gene>
<evidence type="ECO:0000259" key="4">
    <source>
        <dbReference type="Pfam" id="PF00144"/>
    </source>
</evidence>
<evidence type="ECO:0000256" key="3">
    <source>
        <dbReference type="SAM" id="SignalP"/>
    </source>
</evidence>
<sequence>MKRRIVAVTLTILMSMSSMQAFAVNQKPLGTGQAKPSNILNFPLKTVDGQDIIIPDANKIKQSNVNVQGEEKNKKSNKKSINEFKNGLESNYNQTKAVAEQKASLLTNGYGCTSVQYALIDNGKIVLSGNSGVYSREDNKPVTADNMYSIASISKMFVTTAIMRLVDEGQVFLDTPVTEYVDDFKMADDRYKKITVRMLLNHSSGLMGSSFSNTLLFGDNSSYAHDTFIKQLRTQRLKADPGAHSVYCNDGFTLAEILVERVTGISYTDYVAENITNTLKMNNTKTPINEFDRNKLAKAYHNGISNALPAENFNALGAAGLYSTAEDLCNFAKTFTKDSNGIVSKKSIKAMENKEYLRGIWTEDSDNTLAYGLGWDSVNLYPFNQYNIKAVAKGGDSVFYHSNLVVLPEKNMAMAVVSSGGSSFYDEVMASQVLLTALKEKGEIKDILPDKTFTAPEKVAVPSELKNYEGLYALSTGFINAKIDESEGLIISNPQEPQSGTKTLAYTKDGTFRTSDGSQGIKFVKQSNGKTYMQQIAYLTLPYLGQAAMNSYVGQKEELNKLKDNIAKDWQKREGKRYYLVNEKYSSVMYILESPVLQNTFAKGFEGYLGMDKIVDKDLALSLLDGPGSLSRDQHDYKFYNKDNFEYISSNNQIYVEEAAIKTLPKDNKFTCQINKDGYAEWYKISDESAGKEITVDIPKNAAFVAYDSNGALINDSLVTGSNKVTLPKDGKIVFLGSKKAKFTVQYKAS</sequence>
<dbReference type="SUPFAM" id="SSF56601">
    <property type="entry name" value="beta-lactamase/transpeptidase-like"/>
    <property type="match status" value="1"/>
</dbReference>
<dbReference type="PANTHER" id="PTHR46825">
    <property type="entry name" value="D-ALANYL-D-ALANINE-CARBOXYPEPTIDASE/ENDOPEPTIDASE AMPH"/>
    <property type="match status" value="1"/>
</dbReference>
<evidence type="ECO:0000313" key="6">
    <source>
        <dbReference type="Proteomes" id="UP000184310"/>
    </source>
</evidence>
<reference evidence="5 6" key="1">
    <citation type="submission" date="2016-11" db="EMBL/GenBank/DDBJ databases">
        <authorList>
            <person name="Jaros S."/>
            <person name="Januszkiewicz K."/>
            <person name="Wedrychowicz H."/>
        </authorList>
    </citation>
    <scope>NUCLEOTIDE SEQUENCE [LARGE SCALE GENOMIC DNA]</scope>
    <source>
        <strain evidence="5 6">DSM 21758</strain>
    </source>
</reference>
<dbReference type="GO" id="GO:0016020">
    <property type="term" value="C:membrane"/>
    <property type="evidence" value="ECO:0007669"/>
    <property type="project" value="UniProtKB-SubCell"/>
</dbReference>
<dbReference type="Gene3D" id="3.40.710.10">
    <property type="entry name" value="DD-peptidase/beta-lactamase superfamily"/>
    <property type="match status" value="1"/>
</dbReference>
<keyword evidence="2" id="KW-0472">Membrane</keyword>
<protein>
    <submittedName>
        <fullName evidence="5">CubicO group peptidase, beta-lactamase class C family</fullName>
    </submittedName>
</protein>
<organism evidence="5 6">
    <name type="scientific">Clostridium cavendishii DSM 21758</name>
    <dbReference type="NCBI Taxonomy" id="1121302"/>
    <lineage>
        <taxon>Bacteria</taxon>
        <taxon>Bacillati</taxon>
        <taxon>Bacillota</taxon>
        <taxon>Clostridia</taxon>
        <taxon>Eubacteriales</taxon>
        <taxon>Clostridiaceae</taxon>
        <taxon>Clostridium</taxon>
    </lineage>
</organism>
<dbReference type="PANTHER" id="PTHR46825:SF11">
    <property type="entry name" value="PENICILLIN-BINDING PROTEIN 4"/>
    <property type="match status" value="1"/>
</dbReference>
<dbReference type="InterPro" id="IPR050491">
    <property type="entry name" value="AmpC-like"/>
</dbReference>
<evidence type="ECO:0000313" key="5">
    <source>
        <dbReference type="EMBL" id="SHJ11495.1"/>
    </source>
</evidence>
<evidence type="ECO:0000256" key="2">
    <source>
        <dbReference type="ARBA" id="ARBA00023136"/>
    </source>
</evidence>
<feature type="signal peptide" evidence="3">
    <location>
        <begin position="1"/>
        <end position="23"/>
    </location>
</feature>
<dbReference type="Pfam" id="PF00144">
    <property type="entry name" value="Beta-lactamase"/>
    <property type="match status" value="1"/>
</dbReference>
<comment type="subcellular location">
    <subcellularLocation>
        <location evidence="1">Membrane</location>
    </subcellularLocation>
</comment>
<evidence type="ECO:0000256" key="1">
    <source>
        <dbReference type="ARBA" id="ARBA00004370"/>
    </source>
</evidence>
<accession>A0A1M6GNE7</accession>
<dbReference type="EMBL" id="FQZB01000006">
    <property type="protein sequence ID" value="SHJ11495.1"/>
    <property type="molecule type" value="Genomic_DNA"/>
</dbReference>
<dbReference type="STRING" id="1121302.SAMN02745163_01336"/>
<dbReference type="InterPro" id="IPR001466">
    <property type="entry name" value="Beta-lactam-related"/>
</dbReference>